<proteinExistence type="predicted"/>
<keyword evidence="4" id="KW-1185">Reference proteome</keyword>
<evidence type="ECO:0000313" key="4">
    <source>
        <dbReference type="Proteomes" id="UP000652761"/>
    </source>
</evidence>
<evidence type="ECO:0000313" key="3">
    <source>
        <dbReference type="EMBL" id="MQL70134.1"/>
    </source>
</evidence>
<accession>A0A843TKT3</accession>
<dbReference type="Proteomes" id="UP000652761">
    <property type="component" value="Unassembled WGS sequence"/>
</dbReference>
<gene>
    <name evidence="3" type="ORF">Taro_002461</name>
</gene>
<protein>
    <recommendedName>
        <fullName evidence="2">Retrotransposon gag domain-containing protein</fullName>
    </recommendedName>
</protein>
<feature type="region of interest" description="Disordered" evidence="1">
    <location>
        <begin position="472"/>
        <end position="526"/>
    </location>
</feature>
<name>A0A843TKT3_COLES</name>
<dbReference type="AlphaFoldDB" id="A0A843TKT3"/>
<evidence type="ECO:0000256" key="1">
    <source>
        <dbReference type="SAM" id="MobiDB-lite"/>
    </source>
</evidence>
<feature type="domain" description="Retrotransposon gag" evidence="2">
    <location>
        <begin position="298"/>
        <end position="399"/>
    </location>
</feature>
<evidence type="ECO:0000259" key="2">
    <source>
        <dbReference type="Pfam" id="PF03732"/>
    </source>
</evidence>
<sequence>MHFLRPRGVCAEKGVVPFVQGMWSCHLERGGGGHSYEKAPTGLLFWSVLELAAQQVDSGAEGKTVVRIVALSRLASSYGWSGTPRTPCGGHNEKSYGVSDRVVFPYRASCNFASALPFVGRAPGRGDGAVGMDPIASSVSHFLVYITLGPFWVPGSVGGDRDNRVLGMGRASGYRVITVGVGSGGGVSIGVSGTASGCTSSSSSGRCASAAAVCRLVSLSRAVLQELVPGSVSARAGSSRCSAFGTSPIGAGAVGRARGGAARASAAVRHREYPGQSWTHELERIFETMECAEEDQVRLAVYQLKAAAHEWWRVQTRQTHFQGQRLDHITWQQFLEVFHRKYFPDYARRDRRDKFHELVQGDLTISQYHQRFVRLLSHIPHVAGRKQACAERFIAGLRPNLSSGSCLLAGADGVGSRGVRPGLQSTRSSRELSRAVRRQFATLVAYRATFGGIAPRGKPCSSNSQFNTCSSYPSTNTLPSSRHLISSSRGSTSDRLSSFCSHNSTTRTSSSSSFFSTSSHRSSPSRRHSLGVVVVTVVSGRSVPEHPSAEDATRIEVAILSRWLGRSRHDHGALGVSRPGHNGDGRRDSVAAWLLPLPGTPILGSLLREYSGLRVCSSRRTLELRGKRVLLGAGQQVLFLTASLLAAPEPFGEVRTRVEGKTSPCGGHDEQSYGVSNRIVFPYHASCSFASTLPFVGETSQQCQGARRVEETGQ</sequence>
<dbReference type="EMBL" id="NMUH01000058">
    <property type="protein sequence ID" value="MQL70134.1"/>
    <property type="molecule type" value="Genomic_DNA"/>
</dbReference>
<organism evidence="3 4">
    <name type="scientific">Colocasia esculenta</name>
    <name type="common">Wild taro</name>
    <name type="synonym">Arum esculentum</name>
    <dbReference type="NCBI Taxonomy" id="4460"/>
    <lineage>
        <taxon>Eukaryota</taxon>
        <taxon>Viridiplantae</taxon>
        <taxon>Streptophyta</taxon>
        <taxon>Embryophyta</taxon>
        <taxon>Tracheophyta</taxon>
        <taxon>Spermatophyta</taxon>
        <taxon>Magnoliopsida</taxon>
        <taxon>Liliopsida</taxon>
        <taxon>Araceae</taxon>
        <taxon>Aroideae</taxon>
        <taxon>Colocasieae</taxon>
        <taxon>Colocasia</taxon>
    </lineage>
</organism>
<comment type="caution">
    <text evidence="3">The sequence shown here is derived from an EMBL/GenBank/DDBJ whole genome shotgun (WGS) entry which is preliminary data.</text>
</comment>
<feature type="compositionally biased region" description="Low complexity" evidence="1">
    <location>
        <begin position="480"/>
        <end position="522"/>
    </location>
</feature>
<dbReference type="InterPro" id="IPR005162">
    <property type="entry name" value="Retrotrans_gag_dom"/>
</dbReference>
<reference evidence="3" key="1">
    <citation type="submission" date="2017-07" db="EMBL/GenBank/DDBJ databases">
        <title>Taro Niue Genome Assembly and Annotation.</title>
        <authorList>
            <person name="Atibalentja N."/>
            <person name="Keating K."/>
            <person name="Fields C.J."/>
        </authorList>
    </citation>
    <scope>NUCLEOTIDE SEQUENCE</scope>
    <source>
        <strain evidence="3">Niue_2</strain>
        <tissue evidence="3">Leaf</tissue>
    </source>
</reference>
<dbReference type="Pfam" id="PF03732">
    <property type="entry name" value="Retrotrans_gag"/>
    <property type="match status" value="1"/>
</dbReference>